<dbReference type="Pfam" id="PF25198">
    <property type="entry name" value="Spore_GerAC_N"/>
    <property type="match status" value="1"/>
</dbReference>
<dbReference type="PROSITE" id="PS51257">
    <property type="entry name" value="PROKAR_LIPOPROTEIN"/>
    <property type="match status" value="1"/>
</dbReference>
<dbReference type="InterPro" id="IPR046953">
    <property type="entry name" value="Spore_GerAC-like_C"/>
</dbReference>
<dbReference type="PANTHER" id="PTHR35789">
    <property type="entry name" value="SPORE GERMINATION PROTEIN B3"/>
    <property type="match status" value="1"/>
</dbReference>
<reference evidence="11 12" key="1">
    <citation type="submission" date="2024-11" db="EMBL/GenBank/DDBJ databases">
        <authorList>
            <person name="Heng Y.C."/>
            <person name="Lim A.C.H."/>
            <person name="Lee J.K.Y."/>
            <person name="Kittelmann S."/>
        </authorList>
    </citation>
    <scope>NUCLEOTIDE SEQUENCE [LARGE SCALE GENOMIC DNA]</scope>
    <source>
        <strain evidence="11 12">WILCCON 0185</strain>
    </source>
</reference>
<evidence type="ECO:0000256" key="7">
    <source>
        <dbReference type="ARBA" id="ARBA00023288"/>
    </source>
</evidence>
<evidence type="ECO:0000256" key="1">
    <source>
        <dbReference type="ARBA" id="ARBA00004635"/>
    </source>
</evidence>
<accession>A0ABW8TCA2</accession>
<gene>
    <name evidence="11" type="ORF">ACJDUG_16975</name>
</gene>
<protein>
    <submittedName>
        <fullName evidence="11">Ger(X)C family spore germination protein</fullName>
    </submittedName>
</protein>
<feature type="domain" description="Spore germination GerAC-like C-terminal" evidence="9">
    <location>
        <begin position="208"/>
        <end position="374"/>
    </location>
</feature>
<dbReference type="EMBL" id="JBJHZZ010000024">
    <property type="protein sequence ID" value="MFL0248639.1"/>
    <property type="molecule type" value="Genomic_DNA"/>
</dbReference>
<evidence type="ECO:0000256" key="4">
    <source>
        <dbReference type="ARBA" id="ARBA00022729"/>
    </source>
</evidence>
<comment type="caution">
    <text evidence="11">The sequence shown here is derived from an EMBL/GenBank/DDBJ whole genome shotgun (WGS) entry which is preliminary data.</text>
</comment>
<evidence type="ECO:0000256" key="5">
    <source>
        <dbReference type="ARBA" id="ARBA00023136"/>
    </source>
</evidence>
<comment type="similarity">
    <text evidence="2">Belongs to the GerABKC lipoprotein family.</text>
</comment>
<organism evidence="11 12">
    <name type="scientific">Candidatus Clostridium stratigraminis</name>
    <dbReference type="NCBI Taxonomy" id="3381661"/>
    <lineage>
        <taxon>Bacteria</taxon>
        <taxon>Bacillati</taxon>
        <taxon>Bacillota</taxon>
        <taxon>Clostridia</taxon>
        <taxon>Eubacteriales</taxon>
        <taxon>Clostridiaceae</taxon>
        <taxon>Clostridium</taxon>
    </lineage>
</organism>
<dbReference type="InterPro" id="IPR057336">
    <property type="entry name" value="GerAC_N"/>
</dbReference>
<name>A0ABW8TCA2_9CLOT</name>
<evidence type="ECO:0000256" key="2">
    <source>
        <dbReference type="ARBA" id="ARBA00007886"/>
    </source>
</evidence>
<keyword evidence="8" id="KW-1133">Transmembrane helix</keyword>
<comment type="subcellular location">
    <subcellularLocation>
        <location evidence="1">Membrane</location>
        <topology evidence="1">Lipid-anchor</topology>
    </subcellularLocation>
</comment>
<keyword evidence="4" id="KW-0732">Signal</keyword>
<keyword evidence="7" id="KW-0449">Lipoprotein</keyword>
<dbReference type="Proteomes" id="UP001623591">
    <property type="component" value="Unassembled WGS sequence"/>
</dbReference>
<evidence type="ECO:0000259" key="10">
    <source>
        <dbReference type="Pfam" id="PF25198"/>
    </source>
</evidence>
<evidence type="ECO:0000256" key="3">
    <source>
        <dbReference type="ARBA" id="ARBA00022544"/>
    </source>
</evidence>
<keyword evidence="5 8" id="KW-0472">Membrane</keyword>
<evidence type="ECO:0000313" key="12">
    <source>
        <dbReference type="Proteomes" id="UP001623591"/>
    </source>
</evidence>
<sequence length="384" mass="43178">MSRFKRNLLIIFIIIISTTLIGCWNYREINEMAIVTACAIDKNYSTNKYIVSLEVIRAIHGGSGGTISSKIYENQGDTLFETIRDTINTIGRKAYWGHNEVVIISKSIAESDISPILDWLFRDQEPRFDMNVLISRDPTAEGILKLPPALENIVGLDISKTISNQKSNNRFSKAELSDITGNFSKEEKTMLIPLAGKQIGVSNNITVEGSAILKREKVVGYLSGEDTFNALWLQGELKTGTFVIKNLIKPNANATIEIFNNKTKTKFINLNGKKEILVNIRADVSLAELSESIPFQKKEDLAKVQESIEKSIEERLTDTVKKVQVENRTDVFKFYNKVRIYDKNYYKKVSSNWGEEFASIPVIVNADVYIRGSGMASEQIKGAK</sequence>
<evidence type="ECO:0000313" key="11">
    <source>
        <dbReference type="EMBL" id="MFL0248639.1"/>
    </source>
</evidence>
<dbReference type="PANTHER" id="PTHR35789:SF1">
    <property type="entry name" value="SPORE GERMINATION PROTEIN B3"/>
    <property type="match status" value="1"/>
</dbReference>
<dbReference type="NCBIfam" id="TIGR02887">
    <property type="entry name" value="spore_ger_x_C"/>
    <property type="match status" value="1"/>
</dbReference>
<keyword evidence="6" id="KW-0564">Palmitate</keyword>
<evidence type="ECO:0000256" key="6">
    <source>
        <dbReference type="ARBA" id="ARBA00023139"/>
    </source>
</evidence>
<dbReference type="InterPro" id="IPR008844">
    <property type="entry name" value="Spore_GerAC-like"/>
</dbReference>
<dbReference type="InterPro" id="IPR038501">
    <property type="entry name" value="Spore_GerAC_C_sf"/>
</dbReference>
<keyword evidence="3" id="KW-0309">Germination</keyword>
<keyword evidence="12" id="KW-1185">Reference proteome</keyword>
<dbReference type="Gene3D" id="3.30.300.210">
    <property type="entry name" value="Nutrient germinant receptor protein C, domain 3"/>
    <property type="match status" value="1"/>
</dbReference>
<keyword evidence="8" id="KW-0812">Transmembrane</keyword>
<proteinExistence type="inferred from homology"/>
<dbReference type="RefSeq" id="WP_406771067.1">
    <property type="nucleotide sequence ID" value="NZ_JBJHZZ010000024.1"/>
</dbReference>
<evidence type="ECO:0000259" key="9">
    <source>
        <dbReference type="Pfam" id="PF05504"/>
    </source>
</evidence>
<feature type="domain" description="Spore germination protein N-terminal" evidence="10">
    <location>
        <begin position="25"/>
        <end position="194"/>
    </location>
</feature>
<dbReference type="Pfam" id="PF05504">
    <property type="entry name" value="Spore_GerAC"/>
    <property type="match status" value="1"/>
</dbReference>
<evidence type="ECO:0000256" key="8">
    <source>
        <dbReference type="SAM" id="Phobius"/>
    </source>
</evidence>
<feature type="transmembrane region" description="Helical" evidence="8">
    <location>
        <begin position="7"/>
        <end position="27"/>
    </location>
</feature>